<sequence length="461" mass="51028">MLTDDIYTSPDDILMDEDFLDLDSDSMLDFDDYDLPSMALTPSPTTSQTLVDEGDSSEQEDEESDTEENDAVPALEEIIANCLESLLDVLPESSPKKDPAKAASINIELANRTMVSKEGGLTTKVVSFPQNTRKGRSSTFAQVLRIVDLMHEALHDDLPITKRDMYYRDVALFKKQSVVDKHVDDIAATIGVSRGDLNVRASSKGLFCGSGLTIHLSSGEILCGNDTEGTLIPVADEIERFDMREGLTWVLVVEKEAVFQTLVRLQFSTYHSLPGWGIIITGKGYPDVATRQLVCTLADNLHESVPIIALVDADAYGLDIVSVYKYGSRSMAHERETLIAPRLQWAGIMGSELAQFGVDKDSLLPITKYDEKKAHTLLCRPNLPPAWKRELQHMLFSRRKAEIEILANSRCSKDVSSSVPENGMSILSSSFKGTPEIPLIRYLVHKVTTAITQSRSSEHDQ</sequence>
<dbReference type="Gene3D" id="3.40.1360.10">
    <property type="match status" value="1"/>
</dbReference>
<dbReference type="EC" id="5.6.2.2" evidence="5"/>
<dbReference type="GO" id="GO:0003918">
    <property type="term" value="F:DNA topoisomerase type II (double strand cut, ATP-hydrolyzing) activity"/>
    <property type="evidence" value="ECO:0007669"/>
    <property type="project" value="UniProtKB-UniRule"/>
</dbReference>
<comment type="cofactor">
    <cofactor evidence="2">
        <name>Mg(2+)</name>
        <dbReference type="ChEBI" id="CHEBI:18420"/>
    </cofactor>
</comment>
<evidence type="ECO:0000313" key="17">
    <source>
        <dbReference type="Proteomes" id="UP001385951"/>
    </source>
</evidence>
<evidence type="ECO:0000256" key="3">
    <source>
        <dbReference type="ARBA" id="ARBA00004123"/>
    </source>
</evidence>
<evidence type="ECO:0000259" key="14">
    <source>
        <dbReference type="Pfam" id="PF04406"/>
    </source>
</evidence>
<dbReference type="InterPro" id="IPR013049">
    <property type="entry name" value="Spo11/TopoVI_A_N"/>
</dbReference>
<evidence type="ECO:0000259" key="15">
    <source>
        <dbReference type="Pfam" id="PF21180"/>
    </source>
</evidence>
<evidence type="ECO:0000256" key="12">
    <source>
        <dbReference type="PROSITE-ProRule" id="PRU01385"/>
    </source>
</evidence>
<dbReference type="PRINTS" id="PR01550">
    <property type="entry name" value="TOP6AFAMILY"/>
</dbReference>
<dbReference type="GO" id="GO:0007131">
    <property type="term" value="P:reciprocal meiotic recombination"/>
    <property type="evidence" value="ECO:0007669"/>
    <property type="project" value="TreeGrafter"/>
</dbReference>
<dbReference type="GO" id="GO:0000706">
    <property type="term" value="P:meiotic DNA double-strand break processing"/>
    <property type="evidence" value="ECO:0007669"/>
    <property type="project" value="TreeGrafter"/>
</dbReference>
<dbReference type="AlphaFoldDB" id="A0AAW0GRS6"/>
<reference evidence="16 17" key="1">
    <citation type="submission" date="2022-09" db="EMBL/GenBank/DDBJ databases">
        <authorList>
            <person name="Palmer J.M."/>
        </authorList>
    </citation>
    <scope>NUCLEOTIDE SEQUENCE [LARGE SCALE GENOMIC DNA]</scope>
    <source>
        <strain evidence="16 17">DSM 7382</strain>
    </source>
</reference>
<dbReference type="PRINTS" id="PR01551">
    <property type="entry name" value="SPO11HOMOLOG"/>
</dbReference>
<dbReference type="CDD" id="cd00223">
    <property type="entry name" value="TOPRIM_TopoIIB_SPO"/>
    <property type="match status" value="1"/>
</dbReference>
<feature type="domain" description="Spo11/DNA topoisomerase VI subunit A N-terminal" evidence="14">
    <location>
        <begin position="139"/>
        <end position="199"/>
    </location>
</feature>
<proteinExistence type="inferred from homology"/>
<feature type="region of interest" description="Disordered" evidence="13">
    <location>
        <begin position="31"/>
        <end position="71"/>
    </location>
</feature>
<dbReference type="InterPro" id="IPR002815">
    <property type="entry name" value="Spo11/TopoVI_A"/>
</dbReference>
<feature type="domain" description="Topoisomerase 6 subunit A/Spo11 TOPRIM" evidence="15">
    <location>
        <begin position="249"/>
        <end position="410"/>
    </location>
</feature>
<dbReference type="Pfam" id="PF21180">
    <property type="entry name" value="TOP6A-Spo11_Toprim"/>
    <property type="match status" value="1"/>
</dbReference>
<evidence type="ECO:0000256" key="4">
    <source>
        <dbReference type="ARBA" id="ARBA00006559"/>
    </source>
</evidence>
<dbReference type="GO" id="GO:0005524">
    <property type="term" value="F:ATP binding"/>
    <property type="evidence" value="ECO:0007669"/>
    <property type="project" value="InterPro"/>
</dbReference>
<evidence type="ECO:0000256" key="7">
    <source>
        <dbReference type="ARBA" id="ARBA00022842"/>
    </source>
</evidence>
<keyword evidence="10 12" id="KW-0413">Isomerase</keyword>
<keyword evidence="7" id="KW-0460">Magnesium</keyword>
<keyword evidence="8 12" id="KW-0799">Topoisomerase</keyword>
<accession>A0AAW0GRS6</accession>
<evidence type="ECO:0000256" key="5">
    <source>
        <dbReference type="ARBA" id="ARBA00012895"/>
    </source>
</evidence>
<comment type="catalytic activity">
    <reaction evidence="1 12">
        <text>ATP-dependent breakage, passage and rejoining of double-stranded DNA.</text>
        <dbReference type="EC" id="5.6.2.2"/>
    </reaction>
</comment>
<organism evidence="16 17">
    <name type="scientific">Cerrena zonata</name>
    <dbReference type="NCBI Taxonomy" id="2478898"/>
    <lineage>
        <taxon>Eukaryota</taxon>
        <taxon>Fungi</taxon>
        <taxon>Dikarya</taxon>
        <taxon>Basidiomycota</taxon>
        <taxon>Agaricomycotina</taxon>
        <taxon>Agaricomycetes</taxon>
        <taxon>Polyporales</taxon>
        <taxon>Cerrenaceae</taxon>
        <taxon>Cerrena</taxon>
    </lineage>
</organism>
<evidence type="ECO:0000256" key="10">
    <source>
        <dbReference type="ARBA" id="ARBA00023235"/>
    </source>
</evidence>
<keyword evidence="11" id="KW-0539">Nucleus</keyword>
<dbReference type="InterPro" id="IPR036078">
    <property type="entry name" value="Spo11/TopoVI_A_sf"/>
</dbReference>
<dbReference type="Proteomes" id="UP001385951">
    <property type="component" value="Unassembled WGS sequence"/>
</dbReference>
<evidence type="ECO:0000256" key="11">
    <source>
        <dbReference type="ARBA" id="ARBA00023242"/>
    </source>
</evidence>
<dbReference type="EMBL" id="JASBNA010000004">
    <property type="protein sequence ID" value="KAK7692667.1"/>
    <property type="molecule type" value="Genomic_DNA"/>
</dbReference>
<dbReference type="InterPro" id="IPR034136">
    <property type="entry name" value="TOPRIM_Topo6A/Spo11"/>
</dbReference>
<name>A0AAW0GRS6_9APHY</name>
<feature type="compositionally biased region" description="Polar residues" evidence="13">
    <location>
        <begin position="40"/>
        <end position="50"/>
    </location>
</feature>
<dbReference type="PROSITE" id="PS52041">
    <property type="entry name" value="TOPO_IIB"/>
    <property type="match status" value="1"/>
</dbReference>
<evidence type="ECO:0000256" key="8">
    <source>
        <dbReference type="ARBA" id="ARBA00023029"/>
    </source>
</evidence>
<dbReference type="GO" id="GO:0042138">
    <property type="term" value="P:meiotic DNA double-strand break formation"/>
    <property type="evidence" value="ECO:0007669"/>
    <property type="project" value="InterPro"/>
</dbReference>
<dbReference type="GO" id="GO:0003677">
    <property type="term" value="F:DNA binding"/>
    <property type="evidence" value="ECO:0007669"/>
    <property type="project" value="UniProtKB-UniRule"/>
</dbReference>
<dbReference type="GO" id="GO:0046872">
    <property type="term" value="F:metal ion binding"/>
    <property type="evidence" value="ECO:0007669"/>
    <property type="project" value="UniProtKB-KW"/>
</dbReference>
<gene>
    <name evidence="16" type="ORF">QCA50_004300</name>
</gene>
<evidence type="ECO:0000256" key="6">
    <source>
        <dbReference type="ARBA" id="ARBA00022723"/>
    </source>
</evidence>
<keyword evidence="17" id="KW-1185">Reference proteome</keyword>
<feature type="compositionally biased region" description="Acidic residues" evidence="13">
    <location>
        <begin position="52"/>
        <end position="70"/>
    </location>
</feature>
<evidence type="ECO:0000313" key="16">
    <source>
        <dbReference type="EMBL" id="KAK7692667.1"/>
    </source>
</evidence>
<feature type="active site" description="O-(5'-phospho-DNA)-tyrosine intermediate" evidence="12">
    <location>
        <position position="167"/>
    </location>
</feature>
<dbReference type="SUPFAM" id="SSF56726">
    <property type="entry name" value="DNA topoisomerase IV, alpha subunit"/>
    <property type="match status" value="1"/>
</dbReference>
<dbReference type="InterPro" id="IPR036388">
    <property type="entry name" value="WH-like_DNA-bd_sf"/>
</dbReference>
<comment type="subcellular location">
    <subcellularLocation>
        <location evidence="3">Nucleus</location>
    </subcellularLocation>
</comment>
<dbReference type="Gene3D" id="1.10.10.10">
    <property type="entry name" value="Winged helix-like DNA-binding domain superfamily/Winged helix DNA-binding domain"/>
    <property type="match status" value="1"/>
</dbReference>
<comment type="caution">
    <text evidence="16">The sequence shown here is derived from an EMBL/GenBank/DDBJ whole genome shotgun (WGS) entry which is preliminary data.</text>
</comment>
<dbReference type="GO" id="GO:0000228">
    <property type="term" value="C:nuclear chromosome"/>
    <property type="evidence" value="ECO:0007669"/>
    <property type="project" value="TreeGrafter"/>
</dbReference>
<evidence type="ECO:0000256" key="1">
    <source>
        <dbReference type="ARBA" id="ARBA00000185"/>
    </source>
</evidence>
<comment type="similarity">
    <text evidence="4 12">Belongs to the TOP6A family.</text>
</comment>
<dbReference type="PANTHER" id="PTHR10848:SF0">
    <property type="entry name" value="MEIOTIC RECOMBINATION PROTEIN SPO11"/>
    <property type="match status" value="1"/>
</dbReference>
<dbReference type="InterPro" id="IPR013048">
    <property type="entry name" value="Meiotic_Spo11"/>
</dbReference>
<evidence type="ECO:0000256" key="9">
    <source>
        <dbReference type="ARBA" id="ARBA00023125"/>
    </source>
</evidence>
<keyword evidence="6" id="KW-0479">Metal-binding</keyword>
<dbReference type="Pfam" id="PF04406">
    <property type="entry name" value="TP6A_N"/>
    <property type="match status" value="1"/>
</dbReference>
<dbReference type="PANTHER" id="PTHR10848">
    <property type="entry name" value="MEIOTIC RECOMBINATION PROTEIN SPO11"/>
    <property type="match status" value="1"/>
</dbReference>
<evidence type="ECO:0000256" key="13">
    <source>
        <dbReference type="SAM" id="MobiDB-lite"/>
    </source>
</evidence>
<evidence type="ECO:0000256" key="2">
    <source>
        <dbReference type="ARBA" id="ARBA00001946"/>
    </source>
</evidence>
<protein>
    <recommendedName>
        <fullName evidence="5">DNA topoisomerase (ATP-hydrolyzing)</fullName>
        <ecNumber evidence="5">5.6.2.2</ecNumber>
    </recommendedName>
</protein>
<keyword evidence="9 12" id="KW-0238">DNA-binding</keyword>